<gene>
    <name evidence="2" type="ORF">MRATA1EN1_LOCUS5096</name>
</gene>
<feature type="compositionally biased region" description="Low complexity" evidence="1">
    <location>
        <begin position="1"/>
        <end position="14"/>
    </location>
</feature>
<proteinExistence type="predicted"/>
<evidence type="ECO:0000313" key="2">
    <source>
        <dbReference type="EMBL" id="CAI9156134.1"/>
    </source>
</evidence>
<protein>
    <submittedName>
        <fullName evidence="2">Uncharacterized protein</fullName>
    </submittedName>
</protein>
<reference evidence="2" key="1">
    <citation type="submission" date="2023-04" db="EMBL/GenBank/DDBJ databases">
        <authorList>
            <consortium name="ELIXIR-Norway"/>
        </authorList>
    </citation>
    <scope>NUCLEOTIDE SEQUENCE [LARGE SCALE GENOMIC DNA]</scope>
</reference>
<keyword evidence="3" id="KW-1185">Reference proteome</keyword>
<feature type="compositionally biased region" description="Basic and acidic residues" evidence="1">
    <location>
        <begin position="22"/>
        <end position="33"/>
    </location>
</feature>
<evidence type="ECO:0000256" key="1">
    <source>
        <dbReference type="SAM" id="MobiDB-lite"/>
    </source>
</evidence>
<organism evidence="2 3">
    <name type="scientific">Rangifer tarandus platyrhynchus</name>
    <name type="common">Svalbard reindeer</name>
    <dbReference type="NCBI Taxonomy" id="3082113"/>
    <lineage>
        <taxon>Eukaryota</taxon>
        <taxon>Metazoa</taxon>
        <taxon>Chordata</taxon>
        <taxon>Craniata</taxon>
        <taxon>Vertebrata</taxon>
        <taxon>Euteleostomi</taxon>
        <taxon>Mammalia</taxon>
        <taxon>Eutheria</taxon>
        <taxon>Laurasiatheria</taxon>
        <taxon>Artiodactyla</taxon>
        <taxon>Ruminantia</taxon>
        <taxon>Pecora</taxon>
        <taxon>Cervidae</taxon>
        <taxon>Odocoileinae</taxon>
        <taxon>Rangifer</taxon>
    </lineage>
</organism>
<accession>A0ABN8Y8K3</accession>
<name>A0ABN8Y8K3_RANTA</name>
<feature type="region of interest" description="Disordered" evidence="1">
    <location>
        <begin position="1"/>
        <end position="74"/>
    </location>
</feature>
<dbReference type="Proteomes" id="UP001176941">
    <property type="component" value="Chromosome 13"/>
</dbReference>
<dbReference type="EMBL" id="OX459949">
    <property type="protein sequence ID" value="CAI9156134.1"/>
    <property type="molecule type" value="Genomic_DNA"/>
</dbReference>
<evidence type="ECO:0000313" key="3">
    <source>
        <dbReference type="Proteomes" id="UP001176941"/>
    </source>
</evidence>
<feature type="region of interest" description="Disordered" evidence="1">
    <location>
        <begin position="91"/>
        <end position="125"/>
    </location>
</feature>
<sequence length="145" mass="15276">MWSGPAVAASAGGVLDLAPGRSSERTLCSEDKGVVPLPPALGPSVLGSGKGIDAETVRKRCVQPSTGPSGMLVAGEREMGPKRLTWISRPPGWHSEDQLPGVRLSSADTAPTCRGRKVQGHRGFSSASHVPRLRWGLWPLPPEEP</sequence>